<reference evidence="3" key="1">
    <citation type="submission" date="2020-10" db="EMBL/GenBank/DDBJ databases">
        <authorList>
            <person name="Gilroy R."/>
        </authorList>
    </citation>
    <scope>NUCLEOTIDE SEQUENCE</scope>
    <source>
        <strain evidence="3">1370</strain>
    </source>
</reference>
<feature type="domain" description="Nucleoside transporter/FeoB GTPase Gate" evidence="2">
    <location>
        <begin position="42"/>
        <end position="142"/>
    </location>
</feature>
<evidence type="ECO:0000256" key="1">
    <source>
        <dbReference type="SAM" id="Phobius"/>
    </source>
</evidence>
<accession>A0A9D1T3T3</accession>
<proteinExistence type="predicted"/>
<dbReference type="PANTHER" id="PTHR35793:SF2">
    <property type="entry name" value="INNER MEMBRANE PROTEIN YJIG"/>
    <property type="match status" value="1"/>
</dbReference>
<reference evidence="3" key="2">
    <citation type="journal article" date="2021" name="PeerJ">
        <title>Extensive microbial diversity within the chicken gut microbiome revealed by metagenomics and culture.</title>
        <authorList>
            <person name="Gilroy R."/>
            <person name="Ravi A."/>
            <person name="Getino M."/>
            <person name="Pursley I."/>
            <person name="Horton D.L."/>
            <person name="Alikhan N.F."/>
            <person name="Baker D."/>
            <person name="Gharbi K."/>
            <person name="Hall N."/>
            <person name="Watson M."/>
            <person name="Adriaenssens E.M."/>
            <person name="Foster-Nyarko E."/>
            <person name="Jarju S."/>
            <person name="Secka A."/>
            <person name="Antonio M."/>
            <person name="Oren A."/>
            <person name="Chaudhuri R.R."/>
            <person name="La Ragione R."/>
            <person name="Hildebrand F."/>
            <person name="Pallen M.J."/>
        </authorList>
    </citation>
    <scope>NUCLEOTIDE SEQUENCE</scope>
    <source>
        <strain evidence="3">1370</strain>
    </source>
</reference>
<feature type="transmembrane region" description="Helical" evidence="1">
    <location>
        <begin position="151"/>
        <end position="171"/>
    </location>
</feature>
<dbReference type="InterPro" id="IPR052549">
    <property type="entry name" value="SpmB"/>
</dbReference>
<keyword evidence="1" id="KW-0812">Transmembrane</keyword>
<keyword evidence="1" id="KW-1133">Transmembrane helix</keyword>
<dbReference type="GO" id="GO:0005886">
    <property type="term" value="C:plasma membrane"/>
    <property type="evidence" value="ECO:0007669"/>
    <property type="project" value="TreeGrafter"/>
</dbReference>
<keyword evidence="1" id="KW-0472">Membrane</keyword>
<feature type="transmembrane region" description="Helical" evidence="1">
    <location>
        <begin position="37"/>
        <end position="58"/>
    </location>
</feature>
<gene>
    <name evidence="3" type="ORF">IAD28_02540</name>
</gene>
<dbReference type="InterPro" id="IPR011642">
    <property type="entry name" value="Gate_dom"/>
</dbReference>
<organism evidence="3 4">
    <name type="scientific">Candidatus Faeciplasma avium</name>
    <dbReference type="NCBI Taxonomy" id="2840798"/>
    <lineage>
        <taxon>Bacteria</taxon>
        <taxon>Bacillati</taxon>
        <taxon>Bacillota</taxon>
        <taxon>Clostridia</taxon>
        <taxon>Eubacteriales</taxon>
        <taxon>Oscillospiraceae</taxon>
        <taxon>Oscillospiraceae incertae sedis</taxon>
        <taxon>Candidatus Faeciplasma</taxon>
    </lineage>
</organism>
<dbReference type="EMBL" id="DVOL01000035">
    <property type="protein sequence ID" value="HIV10557.1"/>
    <property type="molecule type" value="Genomic_DNA"/>
</dbReference>
<dbReference type="AlphaFoldDB" id="A0A9D1T3T3"/>
<comment type="caution">
    <text evidence="3">The sequence shown here is derived from an EMBL/GenBank/DDBJ whole genome shotgun (WGS) entry which is preliminary data.</text>
</comment>
<dbReference type="PANTHER" id="PTHR35793">
    <property type="entry name" value="INNER MEMBRANE PROTEIN YJIG"/>
    <property type="match status" value="1"/>
</dbReference>
<dbReference type="Proteomes" id="UP000823960">
    <property type="component" value="Unassembled WGS sequence"/>
</dbReference>
<evidence type="ECO:0000313" key="3">
    <source>
        <dbReference type="EMBL" id="HIV10557.1"/>
    </source>
</evidence>
<evidence type="ECO:0000259" key="2">
    <source>
        <dbReference type="Pfam" id="PF07670"/>
    </source>
</evidence>
<protein>
    <submittedName>
        <fullName evidence="3">Spore maturation protein</fullName>
    </submittedName>
</protein>
<sequence length="173" mass="18281">MSGFELVVPSLVVGIVLYAAAKRVDIFKTFVKGARENLIVAWEILPSLTALCLAVGMLRSSGAAELISNLLEPLTRLIGLPAECVPLALMRPVSGSGALSMLEELLSSHGPDSFVGRVASVLMGSTETTFYTVAVYFGATKIKRTRQTLPSALIGDLTAFILSALTVRLILGS</sequence>
<dbReference type="Pfam" id="PF07670">
    <property type="entry name" value="Gate"/>
    <property type="match status" value="1"/>
</dbReference>
<name>A0A9D1T3T3_9FIRM</name>
<evidence type="ECO:0000313" key="4">
    <source>
        <dbReference type="Proteomes" id="UP000823960"/>
    </source>
</evidence>